<evidence type="ECO:0000256" key="5">
    <source>
        <dbReference type="ARBA" id="ARBA00023163"/>
    </source>
</evidence>
<evidence type="ECO:0000313" key="10">
    <source>
        <dbReference type="EMBL" id="OIW20062.1"/>
    </source>
</evidence>
<dbReference type="InterPro" id="IPR036955">
    <property type="entry name" value="AP2/ERF_dom_sf"/>
</dbReference>
<dbReference type="PANTHER" id="PTHR31985:SF259">
    <property type="entry name" value="DEHYDRATION-RESPONSIVE ELEMENT-BINDING PROTEIN 3"/>
    <property type="match status" value="1"/>
</dbReference>
<dbReference type="KEGG" id="lang:109337722"/>
<dbReference type="Gramene" id="OIW20062">
    <property type="protein sequence ID" value="OIW20062"/>
    <property type="gene ID" value="TanjilG_32018"/>
</dbReference>
<dbReference type="GO" id="GO:0003700">
    <property type="term" value="F:DNA-binding transcription factor activity"/>
    <property type="evidence" value="ECO:0007669"/>
    <property type="project" value="InterPro"/>
</dbReference>
<dbReference type="CDD" id="cd00018">
    <property type="entry name" value="AP2"/>
    <property type="match status" value="1"/>
</dbReference>
<evidence type="ECO:0000256" key="4">
    <source>
        <dbReference type="ARBA" id="ARBA00023159"/>
    </source>
</evidence>
<feature type="region of interest" description="Disordered" evidence="8">
    <location>
        <begin position="1"/>
        <end position="29"/>
    </location>
</feature>
<sequence>MTETTSSHKTLSQKQKKPKTPRENIKHPLYHGVRKRNWGKWVSEIRERKQKSRIWLGTFATPEMAARAHDVAALSIKGHSAILNFPELVHMFPKPVTCNPRDIQVAATEAASMVKFDLGVVQCLEELSEIVQLPNVEEKWFDWVDFGSEFILIDMEDSWMYPPMGFEEIEFLTTF</sequence>
<dbReference type="EMBL" id="MLAU01005196">
    <property type="protein sequence ID" value="OIW20062.1"/>
    <property type="molecule type" value="Genomic_DNA"/>
</dbReference>
<evidence type="ECO:0000256" key="8">
    <source>
        <dbReference type="SAM" id="MobiDB-lite"/>
    </source>
</evidence>
<evidence type="ECO:0000256" key="1">
    <source>
        <dbReference type="ARBA" id="ARBA00004123"/>
    </source>
</evidence>
<feature type="compositionally biased region" description="Polar residues" evidence="8">
    <location>
        <begin position="1"/>
        <end position="13"/>
    </location>
</feature>
<evidence type="ECO:0000259" key="9">
    <source>
        <dbReference type="PROSITE" id="PS51032"/>
    </source>
</evidence>
<dbReference type="FunFam" id="3.30.730.10:FF:000001">
    <property type="entry name" value="Ethylene-responsive transcription factor 2"/>
    <property type="match status" value="1"/>
</dbReference>
<proteinExistence type="inferred from homology"/>
<keyword evidence="5" id="KW-0804">Transcription</keyword>
<evidence type="ECO:0000256" key="2">
    <source>
        <dbReference type="ARBA" id="ARBA00023015"/>
    </source>
</evidence>
<dbReference type="InterPro" id="IPR051032">
    <property type="entry name" value="AP2/ERF_TF_ERF_subfamily"/>
</dbReference>
<evidence type="ECO:0000313" key="11">
    <source>
        <dbReference type="Proteomes" id="UP000188354"/>
    </source>
</evidence>
<gene>
    <name evidence="10" type="ORF">TanjilG_32018</name>
</gene>
<protein>
    <recommendedName>
        <fullName evidence="9">AP2/ERF domain-containing protein</fullName>
    </recommendedName>
</protein>
<dbReference type="SMART" id="SM00380">
    <property type="entry name" value="AP2"/>
    <property type="match status" value="1"/>
</dbReference>
<evidence type="ECO:0000256" key="6">
    <source>
        <dbReference type="ARBA" id="ARBA00023242"/>
    </source>
</evidence>
<dbReference type="STRING" id="3871.A0A394D9A7"/>
<dbReference type="OrthoDB" id="1932364at2759"/>
<dbReference type="AlphaFoldDB" id="A0A394D9A7"/>
<keyword evidence="4" id="KW-0010">Activator</keyword>
<reference evidence="10 11" key="1">
    <citation type="journal article" date="2017" name="Plant Biotechnol. J.">
        <title>A comprehensive draft genome sequence for lupin (Lupinus angustifolius), an emerging health food: insights into plant-microbe interactions and legume evolution.</title>
        <authorList>
            <person name="Hane J.K."/>
            <person name="Ming Y."/>
            <person name="Kamphuis L.G."/>
            <person name="Nelson M.N."/>
            <person name="Garg G."/>
            <person name="Atkins C.A."/>
            <person name="Bayer P.E."/>
            <person name="Bravo A."/>
            <person name="Bringans S."/>
            <person name="Cannon S."/>
            <person name="Edwards D."/>
            <person name="Foley R."/>
            <person name="Gao L.L."/>
            <person name="Harrison M.J."/>
            <person name="Huang W."/>
            <person name="Hurgobin B."/>
            <person name="Li S."/>
            <person name="Liu C.W."/>
            <person name="McGrath A."/>
            <person name="Morahan G."/>
            <person name="Murray J."/>
            <person name="Weller J."/>
            <person name="Jian J."/>
            <person name="Singh K.B."/>
        </authorList>
    </citation>
    <scope>NUCLEOTIDE SEQUENCE [LARGE SCALE GENOMIC DNA]</scope>
    <source>
        <strain evidence="11">cv. Tanjil</strain>
        <tissue evidence="10">Whole plant</tissue>
    </source>
</reference>
<dbReference type="InterPro" id="IPR016177">
    <property type="entry name" value="DNA-bd_dom_sf"/>
</dbReference>
<keyword evidence="3" id="KW-0238">DNA-binding</keyword>
<dbReference type="GO" id="GO:0005634">
    <property type="term" value="C:nucleus"/>
    <property type="evidence" value="ECO:0007669"/>
    <property type="project" value="UniProtKB-SubCell"/>
</dbReference>
<dbReference type="PRINTS" id="PR00367">
    <property type="entry name" value="ETHRSPELEMNT"/>
</dbReference>
<comment type="similarity">
    <text evidence="7">Belongs to the AP2/ERF transcription factor family. ERF subfamily.</text>
</comment>
<keyword evidence="11" id="KW-1185">Reference proteome</keyword>
<feature type="domain" description="AP2/ERF" evidence="9">
    <location>
        <begin position="29"/>
        <end position="86"/>
    </location>
</feature>
<dbReference type="SUPFAM" id="SSF54171">
    <property type="entry name" value="DNA-binding domain"/>
    <property type="match status" value="1"/>
</dbReference>
<name>A0A394D9A7_LUPAN</name>
<comment type="caution">
    <text evidence="10">The sequence shown here is derived from an EMBL/GenBank/DDBJ whole genome shotgun (WGS) entry which is preliminary data.</text>
</comment>
<accession>A0A394D9A7</accession>
<dbReference type="InterPro" id="IPR001471">
    <property type="entry name" value="AP2/ERF_dom"/>
</dbReference>
<dbReference type="PROSITE" id="PS51032">
    <property type="entry name" value="AP2_ERF"/>
    <property type="match status" value="1"/>
</dbReference>
<dbReference type="Proteomes" id="UP000188354">
    <property type="component" value="Unassembled WGS sequence"/>
</dbReference>
<dbReference type="Gene3D" id="3.30.730.10">
    <property type="entry name" value="AP2/ERF domain"/>
    <property type="match status" value="1"/>
</dbReference>
<evidence type="ECO:0000256" key="3">
    <source>
        <dbReference type="ARBA" id="ARBA00023125"/>
    </source>
</evidence>
<evidence type="ECO:0000256" key="7">
    <source>
        <dbReference type="ARBA" id="ARBA00024343"/>
    </source>
</evidence>
<keyword evidence="2" id="KW-0805">Transcription regulation</keyword>
<dbReference type="Pfam" id="PF00847">
    <property type="entry name" value="AP2"/>
    <property type="match status" value="1"/>
</dbReference>
<dbReference type="GO" id="GO:0003677">
    <property type="term" value="F:DNA binding"/>
    <property type="evidence" value="ECO:0007669"/>
    <property type="project" value="UniProtKB-KW"/>
</dbReference>
<comment type="subcellular location">
    <subcellularLocation>
        <location evidence="1">Nucleus</location>
    </subcellularLocation>
</comment>
<dbReference type="PANTHER" id="PTHR31985">
    <property type="entry name" value="ETHYLENE-RESPONSIVE TRANSCRIPTION FACTOR ERF042-RELATED"/>
    <property type="match status" value="1"/>
</dbReference>
<keyword evidence="6" id="KW-0539">Nucleus</keyword>
<organism evidence="10 11">
    <name type="scientific">Lupinus angustifolius</name>
    <name type="common">Narrow-leaved blue lupine</name>
    <dbReference type="NCBI Taxonomy" id="3871"/>
    <lineage>
        <taxon>Eukaryota</taxon>
        <taxon>Viridiplantae</taxon>
        <taxon>Streptophyta</taxon>
        <taxon>Embryophyta</taxon>
        <taxon>Tracheophyta</taxon>
        <taxon>Spermatophyta</taxon>
        <taxon>Magnoliopsida</taxon>
        <taxon>eudicotyledons</taxon>
        <taxon>Gunneridae</taxon>
        <taxon>Pentapetalae</taxon>
        <taxon>rosids</taxon>
        <taxon>fabids</taxon>
        <taxon>Fabales</taxon>
        <taxon>Fabaceae</taxon>
        <taxon>Papilionoideae</taxon>
        <taxon>50 kb inversion clade</taxon>
        <taxon>genistoids sensu lato</taxon>
        <taxon>core genistoids</taxon>
        <taxon>Genisteae</taxon>
        <taxon>Lupinus</taxon>
    </lineage>
</organism>